<dbReference type="InterPro" id="IPR000422">
    <property type="entry name" value="DHBP_synthase_RibB"/>
</dbReference>
<keyword evidence="2" id="KW-0686">Riboflavin biosynthesis</keyword>
<evidence type="ECO:0000259" key="4">
    <source>
        <dbReference type="PROSITE" id="PS50943"/>
    </source>
</evidence>
<keyword evidence="3" id="KW-0479">Metal-binding</keyword>
<dbReference type="InterPro" id="IPR001387">
    <property type="entry name" value="Cro/C1-type_HTH"/>
</dbReference>
<dbReference type="GO" id="GO:0008686">
    <property type="term" value="F:3,4-dihydroxy-2-butanone-4-phosphate synthase activity"/>
    <property type="evidence" value="ECO:0007669"/>
    <property type="project" value="UniProtKB-EC"/>
</dbReference>
<comment type="pathway">
    <text evidence="1">Cofactor biosynthesis; riboflavin biosynthesis.</text>
</comment>
<dbReference type="SUPFAM" id="SSF55821">
    <property type="entry name" value="YrdC/RibB"/>
    <property type="match status" value="1"/>
</dbReference>
<keyword evidence="5" id="KW-0456">Lyase</keyword>
<dbReference type="Pfam" id="PF01381">
    <property type="entry name" value="HTH_3"/>
    <property type="match status" value="1"/>
</dbReference>
<dbReference type="PANTHER" id="PTHR21327">
    <property type="entry name" value="GTP CYCLOHYDROLASE II-RELATED"/>
    <property type="match status" value="1"/>
</dbReference>
<gene>
    <name evidence="5" type="ORF">MNBD_ALPHA08-409</name>
</gene>
<dbReference type="Gene3D" id="1.10.260.40">
    <property type="entry name" value="lambda repressor-like DNA-binding domains"/>
    <property type="match status" value="1"/>
</dbReference>
<protein>
    <submittedName>
        <fullName evidence="5">3,4-dihydroxy-2-butanone 4-phosphate synthase / GTP cyclohydrolase II</fullName>
        <ecNumber evidence="5">3.5.4.25</ecNumber>
        <ecNumber evidence="5">4.1.99.12</ecNumber>
    </submittedName>
</protein>
<dbReference type="GO" id="GO:0003935">
    <property type="term" value="F:GTP cyclohydrolase II activity"/>
    <property type="evidence" value="ECO:0007669"/>
    <property type="project" value="UniProtKB-EC"/>
</dbReference>
<dbReference type="Gene3D" id="3.90.870.10">
    <property type="entry name" value="DHBP synthase"/>
    <property type="match status" value="1"/>
</dbReference>
<accession>A0A3B0SLL1</accession>
<dbReference type="UniPathway" id="UPA00275"/>
<dbReference type="InterPro" id="IPR017945">
    <property type="entry name" value="DHBP_synth_RibB-like_a/b_dom"/>
</dbReference>
<feature type="domain" description="HTH cro/C1-type" evidence="4">
    <location>
        <begin position="13"/>
        <end position="58"/>
    </location>
</feature>
<dbReference type="InterPro" id="IPR010982">
    <property type="entry name" value="Lambda_DNA-bd_dom_sf"/>
</dbReference>
<reference evidence="5" key="1">
    <citation type="submission" date="2018-06" db="EMBL/GenBank/DDBJ databases">
        <authorList>
            <person name="Zhirakovskaya E."/>
        </authorList>
    </citation>
    <scope>NUCLEOTIDE SEQUENCE</scope>
</reference>
<evidence type="ECO:0000256" key="1">
    <source>
        <dbReference type="ARBA" id="ARBA00005104"/>
    </source>
</evidence>
<dbReference type="GO" id="GO:0009231">
    <property type="term" value="P:riboflavin biosynthetic process"/>
    <property type="evidence" value="ECO:0007669"/>
    <property type="project" value="UniProtKB-UniPathway"/>
</dbReference>
<dbReference type="EMBL" id="UOEC01000142">
    <property type="protein sequence ID" value="VAV97293.1"/>
    <property type="molecule type" value="Genomic_DNA"/>
</dbReference>
<keyword evidence="5" id="KW-0378">Hydrolase</keyword>
<dbReference type="CDD" id="cd00093">
    <property type="entry name" value="HTH_XRE"/>
    <property type="match status" value="1"/>
</dbReference>
<dbReference type="GO" id="GO:0046872">
    <property type="term" value="F:metal ion binding"/>
    <property type="evidence" value="ECO:0007669"/>
    <property type="project" value="UniProtKB-KW"/>
</dbReference>
<name>A0A3B0SLL1_9ZZZZ</name>
<dbReference type="Pfam" id="PF00926">
    <property type="entry name" value="DHBP_synthase"/>
    <property type="match status" value="1"/>
</dbReference>
<dbReference type="EC" id="3.5.4.25" evidence="5"/>
<dbReference type="GO" id="GO:0003677">
    <property type="term" value="F:DNA binding"/>
    <property type="evidence" value="ECO:0007669"/>
    <property type="project" value="InterPro"/>
</dbReference>
<feature type="non-terminal residue" evidence="5">
    <location>
        <position position="176"/>
    </location>
</feature>
<sequence length="176" mass="18758">MTLSQWLAETGTTQMELASALGVTQGRVSQLIKGAAPSFDLAVKISQVTKNKVRAADFFEDKMANTSELDTVEAAINTIKNGELIVVVDDDDRENEGDLIGAASKVTPEQMGFIIRHTSGIVCAPMTQEDATRLKLDPMVSANDCPHGTAFTVSVDYKVGLTTGISAAQRCNTVHA</sequence>
<evidence type="ECO:0000256" key="2">
    <source>
        <dbReference type="ARBA" id="ARBA00022619"/>
    </source>
</evidence>
<dbReference type="PANTHER" id="PTHR21327:SF18">
    <property type="entry name" value="3,4-DIHYDROXY-2-BUTANONE 4-PHOSPHATE SYNTHASE"/>
    <property type="match status" value="1"/>
</dbReference>
<dbReference type="GO" id="GO:0005829">
    <property type="term" value="C:cytosol"/>
    <property type="evidence" value="ECO:0007669"/>
    <property type="project" value="TreeGrafter"/>
</dbReference>
<dbReference type="PROSITE" id="PS50943">
    <property type="entry name" value="HTH_CROC1"/>
    <property type="match status" value="1"/>
</dbReference>
<dbReference type="AlphaFoldDB" id="A0A3B0SLL1"/>
<dbReference type="EC" id="4.1.99.12" evidence="5"/>
<evidence type="ECO:0000313" key="5">
    <source>
        <dbReference type="EMBL" id="VAV97293.1"/>
    </source>
</evidence>
<proteinExistence type="predicted"/>
<organism evidence="5">
    <name type="scientific">hydrothermal vent metagenome</name>
    <dbReference type="NCBI Taxonomy" id="652676"/>
    <lineage>
        <taxon>unclassified sequences</taxon>
        <taxon>metagenomes</taxon>
        <taxon>ecological metagenomes</taxon>
    </lineage>
</organism>
<dbReference type="SUPFAM" id="SSF47413">
    <property type="entry name" value="lambda repressor-like DNA-binding domains"/>
    <property type="match status" value="1"/>
</dbReference>
<evidence type="ECO:0000256" key="3">
    <source>
        <dbReference type="ARBA" id="ARBA00022723"/>
    </source>
</evidence>